<dbReference type="InterPro" id="IPR000330">
    <property type="entry name" value="SNF2_N"/>
</dbReference>
<accession>B6AGU2</accession>
<dbReference type="PROSITE" id="PS51192">
    <property type="entry name" value="HELICASE_ATP_BIND_1"/>
    <property type="match status" value="1"/>
</dbReference>
<dbReference type="VEuPathDB" id="CryptoDB:CMU_036060"/>
<dbReference type="SMART" id="SM00490">
    <property type="entry name" value="HELICc"/>
    <property type="match status" value="1"/>
</dbReference>
<dbReference type="Gene3D" id="3.40.50.300">
    <property type="entry name" value="P-loop containing nucleotide triphosphate hydrolases"/>
    <property type="match status" value="1"/>
</dbReference>
<organism evidence="7 8">
    <name type="scientific">Cryptosporidium muris (strain RN66)</name>
    <dbReference type="NCBI Taxonomy" id="441375"/>
    <lineage>
        <taxon>Eukaryota</taxon>
        <taxon>Sar</taxon>
        <taxon>Alveolata</taxon>
        <taxon>Apicomplexa</taxon>
        <taxon>Conoidasida</taxon>
        <taxon>Coccidia</taxon>
        <taxon>Eucoccidiorida</taxon>
        <taxon>Eimeriorina</taxon>
        <taxon>Cryptosporidiidae</taxon>
        <taxon>Cryptosporidium</taxon>
    </lineage>
</organism>
<feature type="coiled-coil region" evidence="3">
    <location>
        <begin position="490"/>
        <end position="517"/>
    </location>
</feature>
<feature type="region of interest" description="Disordered" evidence="4">
    <location>
        <begin position="87"/>
        <end position="107"/>
    </location>
</feature>
<evidence type="ECO:0000256" key="4">
    <source>
        <dbReference type="SAM" id="MobiDB-lite"/>
    </source>
</evidence>
<evidence type="ECO:0000256" key="2">
    <source>
        <dbReference type="ARBA" id="ARBA00022801"/>
    </source>
</evidence>
<evidence type="ECO:0000259" key="5">
    <source>
        <dbReference type="PROSITE" id="PS51192"/>
    </source>
</evidence>
<dbReference type="Pfam" id="PF00271">
    <property type="entry name" value="Helicase_C"/>
    <property type="match status" value="1"/>
</dbReference>
<feature type="domain" description="Helicase C-terminal" evidence="6">
    <location>
        <begin position="693"/>
        <end position="854"/>
    </location>
</feature>
<dbReference type="InterPro" id="IPR027417">
    <property type="entry name" value="P-loop_NTPase"/>
</dbReference>
<dbReference type="GO" id="GO:0005634">
    <property type="term" value="C:nucleus"/>
    <property type="evidence" value="ECO:0007669"/>
    <property type="project" value="UniProtKB-SubCell"/>
</dbReference>
<dbReference type="STRING" id="441375.B6AGU2"/>
<dbReference type="RefSeq" id="XP_002141782.1">
    <property type="nucleotide sequence ID" value="XM_002141746.1"/>
</dbReference>
<dbReference type="InterPro" id="IPR002464">
    <property type="entry name" value="DNA/RNA_helicase_DEAH_CS"/>
</dbReference>
<keyword evidence="7" id="KW-0347">Helicase</keyword>
<feature type="domain" description="Helicase ATP-binding" evidence="5">
    <location>
        <begin position="235"/>
        <end position="407"/>
    </location>
</feature>
<keyword evidence="3" id="KW-0175">Coiled coil</keyword>
<dbReference type="Proteomes" id="UP000001460">
    <property type="component" value="Unassembled WGS sequence"/>
</dbReference>
<protein>
    <submittedName>
        <fullName evidence="7">SNF2/RAD54 helicase family protein</fullName>
        <ecNumber evidence="7">3.6.1.-</ecNumber>
    </submittedName>
</protein>
<dbReference type="GO" id="GO:0005524">
    <property type="term" value="F:ATP binding"/>
    <property type="evidence" value="ECO:0007669"/>
    <property type="project" value="InterPro"/>
</dbReference>
<keyword evidence="7" id="KW-0067">ATP-binding</keyword>
<dbReference type="AlphaFoldDB" id="B6AGU2"/>
<dbReference type="InterPro" id="IPR014001">
    <property type="entry name" value="Helicase_ATP-bd"/>
</dbReference>
<dbReference type="eggNOG" id="KOG0389">
    <property type="taxonomic scope" value="Eukaryota"/>
</dbReference>
<dbReference type="InterPro" id="IPR001650">
    <property type="entry name" value="Helicase_C-like"/>
</dbReference>
<dbReference type="GeneID" id="6996948"/>
<keyword evidence="2 7" id="KW-0378">Hydrolase</keyword>
<dbReference type="PANTHER" id="PTHR10799">
    <property type="entry name" value="SNF2/RAD54 HELICASE FAMILY"/>
    <property type="match status" value="1"/>
</dbReference>
<dbReference type="Gene3D" id="3.40.50.10810">
    <property type="entry name" value="Tandem AAA-ATPase domain"/>
    <property type="match status" value="1"/>
</dbReference>
<gene>
    <name evidence="7" type="ORF">CMU_036060</name>
</gene>
<dbReference type="OMA" id="CCKAKLH"/>
<dbReference type="GO" id="GO:0004386">
    <property type="term" value="F:helicase activity"/>
    <property type="evidence" value="ECO:0007669"/>
    <property type="project" value="UniProtKB-KW"/>
</dbReference>
<dbReference type="CDD" id="cd17919">
    <property type="entry name" value="DEXHc_Snf"/>
    <property type="match status" value="1"/>
</dbReference>
<dbReference type="InterPro" id="IPR049730">
    <property type="entry name" value="SNF2/RAD54-like_C"/>
</dbReference>
<dbReference type="EC" id="3.6.1.-" evidence="7"/>
<evidence type="ECO:0000256" key="1">
    <source>
        <dbReference type="ARBA" id="ARBA00004123"/>
    </source>
</evidence>
<name>B6AGU2_CRYMR</name>
<dbReference type="SUPFAM" id="SSF52540">
    <property type="entry name" value="P-loop containing nucleoside triphosphate hydrolases"/>
    <property type="match status" value="2"/>
</dbReference>
<evidence type="ECO:0000313" key="7">
    <source>
        <dbReference type="EMBL" id="EEA07433.1"/>
    </source>
</evidence>
<dbReference type="Pfam" id="PF00176">
    <property type="entry name" value="SNF2-rel_dom"/>
    <property type="match status" value="1"/>
</dbReference>
<comment type="subcellular location">
    <subcellularLocation>
        <location evidence="1">Nucleus</location>
    </subcellularLocation>
</comment>
<sequence length="854" mass="98857">MVISLVPYSSDRVNANFKRRKRFIKGNMLVYTSSDEENDFETSNRDPNTESLIFGSSINFKHNYLESPTRSDSDSTLTRKIIRRRRLKSVRDSPEKSSLDKDLKHQNDSNVTLSTKEYLNNQQSFIAESNELIIKESQSSDEEVIGTHIEEDQALENCLSIAKQMKSAIIDFLGGSENDEFKEDIEAKISNGRCSITRTNEYIKKKELWTYIATEESELLENLKEYQVIGIMWLLSLHKNNYNGILADEMGLGKTAQACVLLQYLFKSIGMVKPVIICCPASLLDNWARELKTWSPKLRFEKYHGSQKERKYLANRLLELYDEHNVNVIITTFQVLTNKTDVSLFFKHCEFSYLIVDEAHNIKNPSSQRYKFMNTKIRADRRLLLTGTPISNSVSELENLLAFLMPKFFSQDILSDAIKSYKRRLLRYKEYQDTSKVPNLISESLDTPVGITNSSEILFLQEIISPFVLRRTKQDVLSLLPKKTVYIEFCDLTEKQLQQYQSQFANASINVNNEQIKDTNQLEFLKYLSLEIEKKVTKNVYTMGNNHEDIDLNDYNKTKNSLLDQIHVGRCHPKIESSSSKELNIDGNLLLASSSYDPKYVNSIIFRLRRICNHPLLHQGHFKKEEIDDLISYLNENIQGYKEYPRSRVEQHIKQLCDYEIHQLALENSQNSNTNFFDKYLIKDELVLGDSCKLIKMHQIIEKKVIRREKCLVFCHHTMLLDIVEEYIKLKFGDKTDFYIRLDGTTPIDTRQKLVEQFQTSSSTLIFLLSTKAAGQGLNLTAASTVIMMDIDYNPQIERQAEDRVHRLGQSKDVSIFKLICRNSIEEDILKCCESKLSLDAAFGGSETIYLKDK</sequence>
<evidence type="ECO:0000256" key="3">
    <source>
        <dbReference type="SAM" id="Coils"/>
    </source>
</evidence>
<dbReference type="OrthoDB" id="448448at2759"/>
<keyword evidence="8" id="KW-1185">Reference proteome</keyword>
<feature type="compositionally biased region" description="Basic and acidic residues" evidence="4">
    <location>
        <begin position="89"/>
        <end position="107"/>
    </location>
</feature>
<dbReference type="PROSITE" id="PS00690">
    <property type="entry name" value="DEAH_ATP_HELICASE"/>
    <property type="match status" value="1"/>
</dbReference>
<dbReference type="EMBL" id="DS989733">
    <property type="protein sequence ID" value="EEA07433.1"/>
    <property type="molecule type" value="Genomic_DNA"/>
</dbReference>
<dbReference type="InterPro" id="IPR038718">
    <property type="entry name" value="SNF2-like_sf"/>
</dbReference>
<proteinExistence type="predicted"/>
<evidence type="ECO:0000313" key="8">
    <source>
        <dbReference type="Proteomes" id="UP000001460"/>
    </source>
</evidence>
<reference evidence="7" key="1">
    <citation type="submission" date="2008-06" db="EMBL/GenBank/DDBJ databases">
        <authorList>
            <person name="Lorenzi H."/>
            <person name="Inman J."/>
            <person name="Miller J."/>
            <person name="Schobel S."/>
            <person name="Amedeo P."/>
            <person name="Caler E.V."/>
            <person name="da Silva J."/>
        </authorList>
    </citation>
    <scope>NUCLEOTIDE SEQUENCE [LARGE SCALE GENOMIC DNA]</scope>
    <source>
        <strain evidence="7">RN66</strain>
    </source>
</reference>
<evidence type="ECO:0000259" key="6">
    <source>
        <dbReference type="PROSITE" id="PS51194"/>
    </source>
</evidence>
<dbReference type="CDD" id="cd18793">
    <property type="entry name" value="SF2_C_SNF"/>
    <property type="match status" value="1"/>
</dbReference>
<dbReference type="GO" id="GO:0016787">
    <property type="term" value="F:hydrolase activity"/>
    <property type="evidence" value="ECO:0007669"/>
    <property type="project" value="UniProtKB-KW"/>
</dbReference>
<dbReference type="SMART" id="SM00487">
    <property type="entry name" value="DEXDc"/>
    <property type="match status" value="1"/>
</dbReference>
<keyword evidence="7" id="KW-0547">Nucleotide-binding</keyword>
<dbReference type="PROSITE" id="PS51194">
    <property type="entry name" value="HELICASE_CTER"/>
    <property type="match status" value="1"/>
</dbReference>